<dbReference type="EMBL" id="VXAO01000362">
    <property type="protein sequence ID" value="NXL46648.1"/>
    <property type="molecule type" value="Genomic_DNA"/>
</dbReference>
<keyword evidence="8" id="KW-0378">Hydrolase</keyword>
<keyword evidence="7" id="KW-0479">Metal-binding</keyword>
<dbReference type="GO" id="GO:0004521">
    <property type="term" value="F:RNA endonuclease activity"/>
    <property type="evidence" value="ECO:0007669"/>
    <property type="project" value="TreeGrafter"/>
</dbReference>
<evidence type="ECO:0000313" key="15">
    <source>
        <dbReference type="Proteomes" id="UP000555275"/>
    </source>
</evidence>
<dbReference type="Pfam" id="PF07521">
    <property type="entry name" value="RMMBL"/>
    <property type="match status" value="1"/>
</dbReference>
<comment type="similarity">
    <text evidence="4">Belongs to the metallo-beta-lactamase superfamily. RNA-metabolizing metallo-beta-lactamase-like family. INTS11 subfamily.</text>
</comment>
<evidence type="ECO:0000256" key="1">
    <source>
        <dbReference type="ARBA" id="ARBA00001947"/>
    </source>
</evidence>
<dbReference type="SMART" id="SM01027">
    <property type="entry name" value="Beta-Casp"/>
    <property type="match status" value="1"/>
</dbReference>
<dbReference type="InterPro" id="IPR022712">
    <property type="entry name" value="Beta_Casp"/>
</dbReference>
<dbReference type="InterPro" id="IPR041897">
    <property type="entry name" value="INTS11-like_MBL-fold"/>
</dbReference>
<reference evidence="14 15" key="1">
    <citation type="submission" date="2019-09" db="EMBL/GenBank/DDBJ databases">
        <title>Bird 10,000 Genomes (B10K) Project - Family phase.</title>
        <authorList>
            <person name="Zhang G."/>
        </authorList>
    </citation>
    <scope>NUCLEOTIDE SEQUENCE [LARGE SCALE GENOMIC DNA]</scope>
    <source>
        <strain evidence="14">B10K-DU-009-04</strain>
        <tissue evidence="14">Mixed tissue sample</tissue>
    </source>
</reference>
<organism evidence="14 15">
    <name type="scientific">Podilymbus podiceps</name>
    <name type="common">Pied-billed grebe</name>
    <dbReference type="NCBI Taxonomy" id="9252"/>
    <lineage>
        <taxon>Eukaryota</taxon>
        <taxon>Metazoa</taxon>
        <taxon>Chordata</taxon>
        <taxon>Craniata</taxon>
        <taxon>Vertebrata</taxon>
        <taxon>Euteleostomi</taxon>
        <taxon>Archelosauria</taxon>
        <taxon>Archosauria</taxon>
        <taxon>Dinosauria</taxon>
        <taxon>Saurischia</taxon>
        <taxon>Theropoda</taxon>
        <taxon>Coelurosauria</taxon>
        <taxon>Aves</taxon>
        <taxon>Neognathae</taxon>
        <taxon>Neoaves</taxon>
        <taxon>Mirandornithes</taxon>
        <taxon>Podicipediformes</taxon>
        <taxon>Podicipedidae</taxon>
        <taxon>Podilymbus</taxon>
    </lineage>
</organism>
<evidence type="ECO:0000256" key="9">
    <source>
        <dbReference type="ARBA" id="ARBA00022833"/>
    </source>
</evidence>
<evidence type="ECO:0000313" key="14">
    <source>
        <dbReference type="EMBL" id="NXL46648.1"/>
    </source>
</evidence>
<feature type="domain" description="Beta-Casp" evidence="13">
    <location>
        <begin position="247"/>
        <end position="365"/>
    </location>
</feature>
<dbReference type="Proteomes" id="UP000555275">
    <property type="component" value="Unassembled WGS sequence"/>
</dbReference>
<dbReference type="Pfam" id="PF21386">
    <property type="entry name" value="IntS11_C"/>
    <property type="match status" value="1"/>
</dbReference>
<evidence type="ECO:0000256" key="10">
    <source>
        <dbReference type="ARBA" id="ARBA00023242"/>
    </source>
</evidence>
<feature type="non-terminal residue" evidence="14">
    <location>
        <position position="605"/>
    </location>
</feature>
<keyword evidence="10" id="KW-0539">Nucleus</keyword>
<evidence type="ECO:0000256" key="7">
    <source>
        <dbReference type="ARBA" id="ARBA00022723"/>
    </source>
</evidence>
<dbReference type="CDD" id="cd16291">
    <property type="entry name" value="INTS11-like_MBL-fold"/>
    <property type="match status" value="1"/>
</dbReference>
<evidence type="ECO:0000259" key="13">
    <source>
        <dbReference type="SMART" id="SM01027"/>
    </source>
</evidence>
<evidence type="ECO:0000256" key="2">
    <source>
        <dbReference type="ARBA" id="ARBA00004123"/>
    </source>
</evidence>
<comment type="caution">
    <text evidence="14">The sequence shown here is derived from an EMBL/GenBank/DDBJ whole genome shotgun (WGS) entry which is preliminary data.</text>
</comment>
<dbReference type="GO" id="GO:0046872">
    <property type="term" value="F:metal ion binding"/>
    <property type="evidence" value="ECO:0007669"/>
    <property type="project" value="UniProtKB-KW"/>
</dbReference>
<comment type="cofactor">
    <cofactor evidence="1">
        <name>Zn(2+)</name>
        <dbReference type="ChEBI" id="CHEBI:29105"/>
    </cofactor>
</comment>
<comment type="subcellular location">
    <subcellularLocation>
        <location evidence="3">Cytoplasm</location>
    </subcellularLocation>
    <subcellularLocation>
        <location evidence="2">Nucleus</location>
    </subcellularLocation>
</comment>
<keyword evidence="6" id="KW-0963">Cytoplasm</keyword>
<dbReference type="InterPro" id="IPR001279">
    <property type="entry name" value="Metallo-B-lactamas"/>
</dbReference>
<dbReference type="InterPro" id="IPR011108">
    <property type="entry name" value="RMMBL"/>
</dbReference>
<evidence type="ECO:0000256" key="6">
    <source>
        <dbReference type="ARBA" id="ARBA00022490"/>
    </source>
</evidence>
<dbReference type="PANTHER" id="PTHR11203">
    <property type="entry name" value="CLEAVAGE AND POLYADENYLATION SPECIFICITY FACTOR FAMILY MEMBER"/>
    <property type="match status" value="1"/>
</dbReference>
<keyword evidence="9" id="KW-0862">Zinc</keyword>
<dbReference type="PANTHER" id="PTHR11203:SF37">
    <property type="entry name" value="INTEGRATOR COMPLEX SUBUNIT 11"/>
    <property type="match status" value="1"/>
</dbReference>
<dbReference type="Gene3D" id="3.60.15.10">
    <property type="entry name" value="Ribonuclease Z/Hydroxyacylglutathione hydrolase-like"/>
    <property type="match status" value="1"/>
</dbReference>
<dbReference type="SMART" id="SM00849">
    <property type="entry name" value="Lactamase_B"/>
    <property type="match status" value="1"/>
</dbReference>
<evidence type="ECO:0000256" key="5">
    <source>
        <dbReference type="ARBA" id="ARBA00016810"/>
    </source>
</evidence>
<dbReference type="InterPro" id="IPR048662">
    <property type="entry name" value="IntS11_C"/>
</dbReference>
<feature type="domain" description="Metallo-beta-lactamase" evidence="12">
    <location>
        <begin position="18"/>
        <end position="235"/>
    </location>
</feature>
<evidence type="ECO:0000256" key="8">
    <source>
        <dbReference type="ARBA" id="ARBA00022801"/>
    </source>
</evidence>
<gene>
    <name evidence="14" type="primary">Ints11</name>
    <name evidence="14" type="ORF">PODPOD_R06619</name>
</gene>
<name>A0A7L0SYI5_PODPO</name>
<dbReference type="Gene3D" id="3.40.50.10890">
    <property type="match status" value="1"/>
</dbReference>
<dbReference type="OrthoDB" id="10249535at2759"/>
<keyword evidence="15" id="KW-1185">Reference proteome</keyword>
<dbReference type="FunFam" id="3.40.50.10890:FF:000002">
    <property type="entry name" value="Integrator complex subunit 11"/>
    <property type="match status" value="1"/>
</dbReference>
<evidence type="ECO:0000256" key="4">
    <source>
        <dbReference type="ARBA" id="ARBA00007093"/>
    </source>
</evidence>
<dbReference type="Pfam" id="PF16661">
    <property type="entry name" value="Lactamase_B_6"/>
    <property type="match status" value="1"/>
</dbReference>
<dbReference type="FunFam" id="3.60.15.10:FF:000003">
    <property type="entry name" value="Integrator complex subunit 11"/>
    <property type="match status" value="1"/>
</dbReference>
<dbReference type="InterPro" id="IPR036866">
    <property type="entry name" value="RibonucZ/Hydroxyglut_hydro"/>
</dbReference>
<dbReference type="GO" id="GO:0005634">
    <property type="term" value="C:nucleus"/>
    <property type="evidence" value="ECO:0007669"/>
    <property type="project" value="UniProtKB-SubCell"/>
</dbReference>
<dbReference type="Pfam" id="PF10996">
    <property type="entry name" value="Beta-Casp"/>
    <property type="match status" value="1"/>
</dbReference>
<dbReference type="GO" id="GO:0005737">
    <property type="term" value="C:cytoplasm"/>
    <property type="evidence" value="ECO:0007669"/>
    <property type="project" value="UniProtKB-SubCell"/>
</dbReference>
<proteinExistence type="inferred from homology"/>
<feature type="non-terminal residue" evidence="14">
    <location>
        <position position="1"/>
    </location>
</feature>
<evidence type="ECO:0000259" key="12">
    <source>
        <dbReference type="SMART" id="SM00849"/>
    </source>
</evidence>
<protein>
    <recommendedName>
        <fullName evidence="5">Integrator complex subunit 11</fullName>
    </recommendedName>
    <alternativeName>
        <fullName evidence="11">Cleavage and polyadenylation-specific factor 3-like protein</fullName>
    </alternativeName>
</protein>
<dbReference type="SUPFAM" id="SSF56281">
    <property type="entry name" value="Metallo-hydrolase/oxidoreductase"/>
    <property type="match status" value="1"/>
</dbReference>
<dbReference type="GO" id="GO:0016787">
    <property type="term" value="F:hydrolase activity"/>
    <property type="evidence" value="ECO:0007669"/>
    <property type="project" value="UniProtKB-KW"/>
</dbReference>
<dbReference type="AlphaFoldDB" id="A0A7L0SYI5"/>
<accession>A0A7L0SYI5</accession>
<evidence type="ECO:0000256" key="11">
    <source>
        <dbReference type="ARBA" id="ARBA00029625"/>
    </source>
</evidence>
<sequence length="605" mass="68649">MSYLSFSCLGPGAGQDVGRSCILVSIAGKNVMLDCGMHMGYNDDRRFPDFSYITQNGRLTDFLDCVIISHFHLDHCGALPYFSEMVGYDGPIYMTHPTKAICPILLEDYRKITVDKKGETNFFTSQMIKDCMKKVVAVHLHQTVQVDEELEIKAYYAGHVLGAAMFQIKVGCESVVYTGDYNMTPDRHLGAAWIDKCRPDLLITESTYATTIRDSKRCRERDFLKKVHETVERGGKVLIPVFALGRAQELCILLETFWERMNLKAPIYFSTGLTEKANHYYKLFITWTNQKIRKTFVQRNMFEFKHIKAFDRAFADNPGPMVVFATPGMLHAGQSLQIFRKWAGNEKNMVIMPGYCVQGTVGHKILSGQRKLEMEGRQILEVKMQVEYMSFSAHADAKGIMQLIRQAEPRNVLLVHGEAKKMEFLKQKIEQEFHVNCYMPANGETTTIFTNPSIPVDISLGLLKRETAIGLSPDVKKPKLMHGTLIMKDNSFRLVSPEQALKELGLAEHQLRFTCRVHIQDPRKEHETALRVYNHLKGQVQVLKDYSVQHLPDGSITVESILIQATAHSEDQGTKVLLVSWTYQDEELGSFLTSLLKKGLPQGTS</sequence>
<dbReference type="GO" id="GO:0016180">
    <property type="term" value="P:snRNA processing"/>
    <property type="evidence" value="ECO:0007669"/>
    <property type="project" value="TreeGrafter"/>
</dbReference>
<evidence type="ECO:0000256" key="3">
    <source>
        <dbReference type="ARBA" id="ARBA00004496"/>
    </source>
</evidence>
<dbReference type="InterPro" id="IPR050698">
    <property type="entry name" value="MBL"/>
</dbReference>